<dbReference type="AlphaFoldDB" id="A0A841EYE5"/>
<sequence length="81" mass="9366">MKTADIDTNLIDSYFMLLKSLSSENKLELIAKFSESMKTTKKTKDMSWKSLFGALELEQSADDFVEDLKKDRKFSFKSIDL</sequence>
<name>A0A841EYE5_9BACT</name>
<proteinExistence type="predicted"/>
<dbReference type="EMBL" id="JACHKT010000042">
    <property type="protein sequence ID" value="MBB6005350.1"/>
    <property type="molecule type" value="Genomic_DNA"/>
</dbReference>
<reference evidence="1 2" key="1">
    <citation type="submission" date="2020-08" db="EMBL/GenBank/DDBJ databases">
        <title>Functional genomics of gut bacteria from endangered species of beetles.</title>
        <authorList>
            <person name="Carlos-Shanley C."/>
        </authorList>
    </citation>
    <scope>NUCLEOTIDE SEQUENCE [LARGE SCALE GENOMIC DNA]</scope>
    <source>
        <strain evidence="1 2">S00070</strain>
    </source>
</reference>
<keyword evidence="2" id="KW-1185">Reference proteome</keyword>
<organism evidence="1 2">
    <name type="scientific">Arcicella rosea</name>
    <dbReference type="NCBI Taxonomy" id="502909"/>
    <lineage>
        <taxon>Bacteria</taxon>
        <taxon>Pseudomonadati</taxon>
        <taxon>Bacteroidota</taxon>
        <taxon>Cytophagia</taxon>
        <taxon>Cytophagales</taxon>
        <taxon>Flectobacillaceae</taxon>
        <taxon>Arcicella</taxon>
    </lineage>
</organism>
<evidence type="ECO:0008006" key="3">
    <source>
        <dbReference type="Google" id="ProtNLM"/>
    </source>
</evidence>
<gene>
    <name evidence="1" type="ORF">HNP25_004024</name>
</gene>
<protein>
    <recommendedName>
        <fullName evidence="3">DUF2281 domain-containing protein</fullName>
    </recommendedName>
</protein>
<dbReference type="Proteomes" id="UP000524404">
    <property type="component" value="Unassembled WGS sequence"/>
</dbReference>
<evidence type="ECO:0000313" key="2">
    <source>
        <dbReference type="Proteomes" id="UP000524404"/>
    </source>
</evidence>
<accession>A0A841EYE5</accession>
<evidence type="ECO:0000313" key="1">
    <source>
        <dbReference type="EMBL" id="MBB6005350.1"/>
    </source>
</evidence>
<comment type="caution">
    <text evidence="1">The sequence shown here is derived from an EMBL/GenBank/DDBJ whole genome shotgun (WGS) entry which is preliminary data.</text>
</comment>
<dbReference type="RefSeq" id="WP_184137095.1">
    <property type="nucleotide sequence ID" value="NZ_JACHKT010000042.1"/>
</dbReference>